<dbReference type="Pfam" id="PF00041">
    <property type="entry name" value="fn3"/>
    <property type="match status" value="1"/>
</dbReference>
<evidence type="ECO:0000313" key="5">
    <source>
        <dbReference type="EMBL" id="CAB4749054.1"/>
    </source>
</evidence>
<dbReference type="EMBL" id="CAEZSE010000007">
    <property type="protein sequence ID" value="CAB4529881.1"/>
    <property type="molecule type" value="Genomic_DNA"/>
</dbReference>
<evidence type="ECO:0000313" key="7">
    <source>
        <dbReference type="EMBL" id="CAB4988541.1"/>
    </source>
</evidence>
<evidence type="ECO:0000313" key="4">
    <source>
        <dbReference type="EMBL" id="CAB4529881.1"/>
    </source>
</evidence>
<feature type="domain" description="Fibronectin type-III" evidence="3">
    <location>
        <begin position="473"/>
        <end position="566"/>
    </location>
</feature>
<protein>
    <submittedName>
        <fullName evidence="6">Unannotated protein</fullName>
    </submittedName>
</protein>
<dbReference type="PANTHER" id="PTHR13817">
    <property type="entry name" value="TITIN"/>
    <property type="match status" value="1"/>
</dbReference>
<reference evidence="6" key="1">
    <citation type="submission" date="2020-05" db="EMBL/GenBank/DDBJ databases">
        <authorList>
            <person name="Chiriac C."/>
            <person name="Salcher M."/>
            <person name="Ghai R."/>
            <person name="Kavagutti S V."/>
        </authorList>
    </citation>
    <scope>NUCLEOTIDE SEQUENCE</scope>
</reference>
<dbReference type="PANTHER" id="PTHR13817:SF73">
    <property type="entry name" value="FIBRONECTIN TYPE-III DOMAIN-CONTAINING PROTEIN"/>
    <property type="match status" value="1"/>
</dbReference>
<dbReference type="InterPro" id="IPR013783">
    <property type="entry name" value="Ig-like_fold"/>
</dbReference>
<dbReference type="InterPro" id="IPR003961">
    <property type="entry name" value="FN3_dom"/>
</dbReference>
<feature type="region of interest" description="Disordered" evidence="2">
    <location>
        <begin position="805"/>
        <end position="832"/>
    </location>
</feature>
<feature type="region of interest" description="Disordered" evidence="2">
    <location>
        <begin position="147"/>
        <end position="174"/>
    </location>
</feature>
<dbReference type="CDD" id="cd00063">
    <property type="entry name" value="FN3"/>
    <property type="match status" value="2"/>
</dbReference>
<dbReference type="AlphaFoldDB" id="A0A6J6X5R8"/>
<evidence type="ECO:0000259" key="3">
    <source>
        <dbReference type="PROSITE" id="PS50853"/>
    </source>
</evidence>
<organism evidence="6">
    <name type="scientific">freshwater metagenome</name>
    <dbReference type="NCBI Taxonomy" id="449393"/>
    <lineage>
        <taxon>unclassified sequences</taxon>
        <taxon>metagenomes</taxon>
        <taxon>ecological metagenomes</taxon>
    </lineage>
</organism>
<feature type="compositionally biased region" description="Polar residues" evidence="2">
    <location>
        <begin position="805"/>
        <end position="814"/>
    </location>
</feature>
<proteinExistence type="predicted"/>
<keyword evidence="1" id="KW-0677">Repeat</keyword>
<name>A0A6J6X5R8_9ZZZZ</name>
<feature type="region of interest" description="Disordered" evidence="2">
    <location>
        <begin position="53"/>
        <end position="94"/>
    </location>
</feature>
<dbReference type="PROSITE" id="PS50853">
    <property type="entry name" value="FN3"/>
    <property type="match status" value="2"/>
</dbReference>
<evidence type="ECO:0000313" key="6">
    <source>
        <dbReference type="EMBL" id="CAB4792740.1"/>
    </source>
</evidence>
<dbReference type="InterPro" id="IPR050964">
    <property type="entry name" value="Striated_Muscle_Regulatory"/>
</dbReference>
<feature type="compositionally biased region" description="Low complexity" evidence="2">
    <location>
        <begin position="350"/>
        <end position="399"/>
    </location>
</feature>
<feature type="compositionally biased region" description="Low complexity" evidence="2">
    <location>
        <begin position="149"/>
        <end position="174"/>
    </location>
</feature>
<feature type="compositionally biased region" description="Polar residues" evidence="2">
    <location>
        <begin position="64"/>
        <end position="86"/>
    </location>
</feature>
<dbReference type="EMBL" id="CAFAAP010000003">
    <property type="protein sequence ID" value="CAB4792740.1"/>
    <property type="molecule type" value="Genomic_DNA"/>
</dbReference>
<dbReference type="Gene3D" id="2.60.40.10">
    <property type="entry name" value="Immunoglobulins"/>
    <property type="match status" value="2"/>
</dbReference>
<dbReference type="EMBL" id="CAFBOV010000013">
    <property type="protein sequence ID" value="CAB4988541.1"/>
    <property type="molecule type" value="Genomic_DNA"/>
</dbReference>
<dbReference type="SUPFAM" id="SSF49265">
    <property type="entry name" value="Fibronectin type III"/>
    <property type="match status" value="1"/>
</dbReference>
<sequence>MEFVSKINRAKILFFVFAIIFGGFTGQVNAATEKPVTKPSLLSVCINPAKTKTRAAQDDRCTDKNTGTNYESLPAKTASSSTRSNQSLPPLPALPADAAKATTATTVPAAASVADTPGANATASVVNAAGGIASISLSAALSVMPSSATSSTVPTKPVKPVKTTVPVKPKNKNGTSAVGTTVPVVAAVTTVSNISTGAAGSTGTSLPVEVPGLISVCVNKSTSVLRDTADNSCSSGSEVKVEWLDSGASPKICVNNNNREMTLAQDGKCATKNSAVADVTVNKQILACADDKTGVLRYQKSGNCGVKTDPVVWVLKDQGVARNVDDAVKKGVVEIISLIPTTGGAGGTSSGANTGGLTKTVTTSPATNASSATTTTTAAPTLITTTTSTTTTTSSTTTSTTTTVASRVSGSFAGYLGGNCPDGSGIPWYWGSDGTARAGGCSAAASIAPTTTAPATTTTAVSATTTTTVAPVIPGTPGTPTGVAGNAQVTVSVTAGTGGTPTSYTITQSTTSGGTYSAGCTVTGASGSCVVTGLTNGTTYFFKTTATNSAGTSGLSTASSSVTPATVPGAPTIGTATVASATSVTVACTTPASNGGATITTYTATSNPGSRTGTLTSATCSSAITVTGLTTGTAYTFTVTATNSAGTSVASAASNSVTPTITCATGGTCVVGDTGPLGGKVYYVASSTFTCGSTMSSTCRYLEWDTTSYATSPTATTYWCNNLYTGASSVPNISGTSTAIGAGLQNTRLMRAGCTSGIANDPSLTNAQYASGWHIPSYLELDTLRNARSTAIGYATSNNGEWYTSSQTGSTLNGRSEWFDSGGTTDSKGNAIPSLRVSAFNSTP</sequence>
<evidence type="ECO:0000256" key="2">
    <source>
        <dbReference type="SAM" id="MobiDB-lite"/>
    </source>
</evidence>
<evidence type="ECO:0000256" key="1">
    <source>
        <dbReference type="ARBA" id="ARBA00022737"/>
    </source>
</evidence>
<feature type="domain" description="Fibronectin type-III" evidence="3">
    <location>
        <begin position="567"/>
        <end position="665"/>
    </location>
</feature>
<dbReference type="InterPro" id="IPR036116">
    <property type="entry name" value="FN3_sf"/>
</dbReference>
<accession>A0A6J6X5R8</accession>
<feature type="region of interest" description="Disordered" evidence="2">
    <location>
        <begin position="344"/>
        <end position="399"/>
    </location>
</feature>
<dbReference type="SMART" id="SM00060">
    <property type="entry name" value="FN3"/>
    <property type="match status" value="2"/>
</dbReference>
<dbReference type="EMBL" id="CAEZZK010000005">
    <property type="protein sequence ID" value="CAB4749054.1"/>
    <property type="molecule type" value="Genomic_DNA"/>
</dbReference>
<gene>
    <name evidence="4" type="ORF">UFOPK1353_00087</name>
    <name evidence="5" type="ORF">UFOPK2855_00049</name>
    <name evidence="6" type="ORF">UFOPK3026_00040</name>
    <name evidence="7" type="ORF">UFOPK4020_00129</name>
</gene>